<dbReference type="EMBL" id="DVAD01000003">
    <property type="protein sequence ID" value="HIJ99275.1"/>
    <property type="molecule type" value="Genomic_DNA"/>
</dbReference>
<dbReference type="Proteomes" id="UP000604391">
    <property type="component" value="Unassembled WGS sequence"/>
</dbReference>
<dbReference type="SUPFAM" id="SSF54292">
    <property type="entry name" value="2Fe-2S ferredoxin-like"/>
    <property type="match status" value="1"/>
</dbReference>
<dbReference type="GO" id="GO:0051537">
    <property type="term" value="F:2 iron, 2 sulfur cluster binding"/>
    <property type="evidence" value="ECO:0007669"/>
    <property type="project" value="UniProtKB-KW"/>
</dbReference>
<dbReference type="InterPro" id="IPR001041">
    <property type="entry name" value="2Fe-2S_ferredoxin-type"/>
</dbReference>
<name>A0A832UZI0_9ARCH</name>
<comment type="caution">
    <text evidence="8">The sequence shown here is derived from an EMBL/GenBank/DDBJ whole genome shotgun (WGS) entry which is preliminary data.</text>
</comment>
<dbReference type="InterPro" id="IPR001055">
    <property type="entry name" value="Adrenodoxin-like"/>
</dbReference>
<keyword evidence="5" id="KW-0411">Iron-sulfur</keyword>
<dbReference type="CDD" id="cd00207">
    <property type="entry name" value="fer2"/>
    <property type="match status" value="1"/>
</dbReference>
<evidence type="ECO:0000256" key="3">
    <source>
        <dbReference type="ARBA" id="ARBA00022723"/>
    </source>
</evidence>
<evidence type="ECO:0000256" key="2">
    <source>
        <dbReference type="ARBA" id="ARBA00022714"/>
    </source>
</evidence>
<dbReference type="AlphaFoldDB" id="A0A832UZI0"/>
<organism evidence="8 9">
    <name type="scientific">Candidatus Undinarchaeum marinum</name>
    <dbReference type="NCBI Taxonomy" id="2756141"/>
    <lineage>
        <taxon>Archaea</taxon>
        <taxon>Candidatus Undinarchaeota</taxon>
        <taxon>Candidatus Undinarchaeia</taxon>
        <taxon>Candidatus Undinarchaeales</taxon>
        <taxon>Candidatus Undinarchaeaceae</taxon>
        <taxon>Candidatus Undinarchaeum</taxon>
    </lineage>
</organism>
<protein>
    <submittedName>
        <fullName evidence="8">(2Fe-2S)-binding protein</fullName>
    </submittedName>
</protein>
<evidence type="ECO:0000313" key="8">
    <source>
        <dbReference type="EMBL" id="HIJ99275.1"/>
    </source>
</evidence>
<evidence type="ECO:0000256" key="1">
    <source>
        <dbReference type="ARBA" id="ARBA00010914"/>
    </source>
</evidence>
<evidence type="ECO:0000259" key="7">
    <source>
        <dbReference type="PROSITE" id="PS51085"/>
    </source>
</evidence>
<comment type="similarity">
    <text evidence="1">Belongs to the adrenodoxin/putidaredoxin family.</text>
</comment>
<dbReference type="PROSITE" id="PS00197">
    <property type="entry name" value="2FE2S_FER_1"/>
    <property type="match status" value="1"/>
</dbReference>
<accession>A0A832UZI0</accession>
<keyword evidence="9" id="KW-1185">Reference proteome</keyword>
<reference evidence="8 9" key="1">
    <citation type="journal article" name="Nat. Commun.">
        <title>Undinarchaeota illuminate DPANN phylogeny and the impact of gene transfer on archaeal evolution.</title>
        <authorList>
            <person name="Dombrowski N."/>
            <person name="Williams T.A."/>
            <person name="Sun J."/>
            <person name="Woodcroft B.J."/>
            <person name="Lee J.H."/>
            <person name="Minh B.Q."/>
            <person name="Rinke C."/>
            <person name="Spang A."/>
        </authorList>
    </citation>
    <scope>NUCLEOTIDE SEQUENCE [LARGE SCALE GENOMIC DNA]</scope>
    <source>
        <strain evidence="8">MAG_bin17</strain>
    </source>
</reference>
<evidence type="ECO:0000313" key="9">
    <source>
        <dbReference type="Proteomes" id="UP000604391"/>
    </source>
</evidence>
<dbReference type="Pfam" id="PF00111">
    <property type="entry name" value="Fer2"/>
    <property type="match status" value="1"/>
</dbReference>
<feature type="domain" description="2Fe-2S ferredoxin-type" evidence="7">
    <location>
        <begin position="2"/>
        <end position="93"/>
    </location>
</feature>
<dbReference type="GO" id="GO:0046872">
    <property type="term" value="F:metal ion binding"/>
    <property type="evidence" value="ECO:0007669"/>
    <property type="project" value="UniProtKB-KW"/>
</dbReference>
<dbReference type="PROSITE" id="PS51085">
    <property type="entry name" value="2FE2S_FER_2"/>
    <property type="match status" value="1"/>
</dbReference>
<comment type="cofactor">
    <cofactor evidence="6">
        <name>[2Fe-2S] cluster</name>
        <dbReference type="ChEBI" id="CHEBI:190135"/>
    </cofactor>
</comment>
<evidence type="ECO:0000256" key="4">
    <source>
        <dbReference type="ARBA" id="ARBA00023004"/>
    </source>
</evidence>
<sequence>MIEVHFLNDKKTVKAKEGDSIEALAREVDSSLPFGCRNGLCGTCLVTVEEGEENLSPIAPHESRTLATCGSKEKQRLACQCRIQKGMVKIKWG</sequence>
<dbReference type="PANTHER" id="PTHR23426:SF65">
    <property type="entry name" value="FERREDOXIN-2, MITOCHONDRIAL"/>
    <property type="match status" value="1"/>
</dbReference>
<evidence type="ECO:0000256" key="5">
    <source>
        <dbReference type="ARBA" id="ARBA00023014"/>
    </source>
</evidence>
<proteinExistence type="inferred from homology"/>
<keyword evidence="3" id="KW-0479">Metal-binding</keyword>
<evidence type="ECO:0000256" key="6">
    <source>
        <dbReference type="ARBA" id="ARBA00034078"/>
    </source>
</evidence>
<dbReference type="PANTHER" id="PTHR23426">
    <property type="entry name" value="FERREDOXIN/ADRENODOXIN"/>
    <property type="match status" value="1"/>
</dbReference>
<keyword evidence="4" id="KW-0408">Iron</keyword>
<gene>
    <name evidence="8" type="ORF">H1011_00440</name>
</gene>
<dbReference type="InterPro" id="IPR006058">
    <property type="entry name" value="2Fe2S_fd_BS"/>
</dbReference>
<dbReference type="GO" id="GO:0140647">
    <property type="term" value="P:P450-containing electron transport chain"/>
    <property type="evidence" value="ECO:0007669"/>
    <property type="project" value="InterPro"/>
</dbReference>
<dbReference type="Gene3D" id="3.10.20.30">
    <property type="match status" value="1"/>
</dbReference>
<dbReference type="InterPro" id="IPR036010">
    <property type="entry name" value="2Fe-2S_ferredoxin-like_sf"/>
</dbReference>
<dbReference type="InterPro" id="IPR012675">
    <property type="entry name" value="Beta-grasp_dom_sf"/>
</dbReference>
<keyword evidence="2" id="KW-0001">2Fe-2S</keyword>
<dbReference type="GO" id="GO:0009055">
    <property type="term" value="F:electron transfer activity"/>
    <property type="evidence" value="ECO:0007669"/>
    <property type="project" value="TreeGrafter"/>
</dbReference>